<name>A0A8J4DGE2_9CHLO</name>
<evidence type="ECO:0000313" key="2">
    <source>
        <dbReference type="EMBL" id="GIL99787.1"/>
    </source>
</evidence>
<dbReference type="AlphaFoldDB" id="A0A8J4DGE2"/>
<evidence type="ECO:0000313" key="3">
    <source>
        <dbReference type="Proteomes" id="UP000722791"/>
    </source>
</evidence>
<dbReference type="Proteomes" id="UP000722791">
    <property type="component" value="Unassembled WGS sequence"/>
</dbReference>
<proteinExistence type="predicted"/>
<dbReference type="EMBL" id="BNCP01000004">
    <property type="protein sequence ID" value="GIL73343.1"/>
    <property type="molecule type" value="Genomic_DNA"/>
</dbReference>
<sequence length="369" mass="38444">MFVPNAMSLSRSAVARRPIRSCRKKVRILSTHNARDHSPSAAPAKYVSANAAASAVLAKVSAMLAAGTAVALPTALHPPAHKSSEKEPLSNVALEGVLAGKVTVSSASAPAAPSSSASSTVPLPVKWLVVSSASEWFDQHRQASAAHVLLATVFVSDKAALAHAPLLERLRVSFGTGADAPVRFIFVHVGDGYQQRHQAASTGSGAASARSSSCLTLDRVSSTAALYGLDVALTSFLPGGARAFPSLLLTAGPADGSANSAASSSPDNAAPWSWSTATRVGELRQLVSDWAFISDLRRRRERSKLQLRLQQKPRGLGEYKVAGVEVPLRVLAAENTAAPQKAATRTTTAAPAPAAECHRSREEATVLIM</sequence>
<protein>
    <submittedName>
        <fullName evidence="2">Uncharacterized protein</fullName>
    </submittedName>
</protein>
<accession>A0A8J4DGE2</accession>
<dbReference type="OrthoDB" id="544024at2759"/>
<organism evidence="2 3">
    <name type="scientific">Volvox reticuliferus</name>
    <dbReference type="NCBI Taxonomy" id="1737510"/>
    <lineage>
        <taxon>Eukaryota</taxon>
        <taxon>Viridiplantae</taxon>
        <taxon>Chlorophyta</taxon>
        <taxon>core chlorophytes</taxon>
        <taxon>Chlorophyceae</taxon>
        <taxon>CS clade</taxon>
        <taxon>Chlamydomonadales</taxon>
        <taxon>Volvocaceae</taxon>
        <taxon>Volvox</taxon>
    </lineage>
</organism>
<evidence type="ECO:0000313" key="4">
    <source>
        <dbReference type="Proteomes" id="UP000747110"/>
    </source>
</evidence>
<dbReference type="EMBL" id="BNCQ01000006">
    <property type="protein sequence ID" value="GIL99787.1"/>
    <property type="molecule type" value="Genomic_DNA"/>
</dbReference>
<keyword evidence="4" id="KW-1185">Reference proteome</keyword>
<reference evidence="2" key="1">
    <citation type="journal article" date="2021" name="Proc. Natl. Acad. Sci. U.S.A.">
        <title>Three genomes in the algal genus Volvox reveal the fate of a haploid sex-determining region after a transition to homothallism.</title>
        <authorList>
            <person name="Yamamoto K."/>
            <person name="Hamaji T."/>
            <person name="Kawai-Toyooka H."/>
            <person name="Matsuzaki R."/>
            <person name="Takahashi F."/>
            <person name="Nishimura Y."/>
            <person name="Kawachi M."/>
            <person name="Noguchi H."/>
            <person name="Minakuchi Y."/>
            <person name="Umen J.G."/>
            <person name="Toyoda A."/>
            <person name="Nozaki H."/>
        </authorList>
    </citation>
    <scope>NUCLEOTIDE SEQUENCE</scope>
    <source>
        <strain evidence="2">NIES-3785</strain>
        <strain evidence="1">NIES-3786</strain>
    </source>
</reference>
<dbReference type="Proteomes" id="UP000747110">
    <property type="component" value="Unassembled WGS sequence"/>
</dbReference>
<gene>
    <name evidence="1" type="ORF">Vretifemale_3534</name>
    <name evidence="2" type="ORF">Vretimale_4898</name>
</gene>
<comment type="caution">
    <text evidence="2">The sequence shown here is derived from an EMBL/GenBank/DDBJ whole genome shotgun (WGS) entry which is preliminary data.</text>
</comment>
<evidence type="ECO:0000313" key="1">
    <source>
        <dbReference type="EMBL" id="GIL73343.1"/>
    </source>
</evidence>